<feature type="transmembrane region" description="Helical" evidence="7">
    <location>
        <begin position="313"/>
        <end position="334"/>
    </location>
</feature>
<comment type="subcellular location">
    <subcellularLocation>
        <location evidence="1">Cell membrane</location>
        <topology evidence="1">Multi-pass membrane protein</topology>
    </subcellularLocation>
</comment>
<proteinExistence type="predicted"/>
<keyword evidence="2" id="KW-0813">Transport</keyword>
<dbReference type="Proteomes" id="UP001236415">
    <property type="component" value="Chromosome"/>
</dbReference>
<dbReference type="PANTHER" id="PTHR23513:SF6">
    <property type="entry name" value="MAJOR FACILITATOR SUPERFAMILY ASSOCIATED DOMAIN-CONTAINING PROTEIN"/>
    <property type="match status" value="1"/>
</dbReference>
<keyword evidence="10" id="KW-1185">Reference proteome</keyword>
<keyword evidence="5 7" id="KW-1133">Transmembrane helix</keyword>
<evidence type="ECO:0000256" key="2">
    <source>
        <dbReference type="ARBA" id="ARBA00022448"/>
    </source>
</evidence>
<evidence type="ECO:0000256" key="1">
    <source>
        <dbReference type="ARBA" id="ARBA00004651"/>
    </source>
</evidence>
<keyword evidence="4 7" id="KW-0812">Transmembrane</keyword>
<dbReference type="Pfam" id="PF07690">
    <property type="entry name" value="MFS_1"/>
    <property type="match status" value="1"/>
</dbReference>
<dbReference type="InterPro" id="IPR036259">
    <property type="entry name" value="MFS_trans_sf"/>
</dbReference>
<evidence type="ECO:0000256" key="3">
    <source>
        <dbReference type="ARBA" id="ARBA00022475"/>
    </source>
</evidence>
<keyword evidence="6 7" id="KW-0472">Membrane</keyword>
<evidence type="ECO:0000256" key="7">
    <source>
        <dbReference type="SAM" id="Phobius"/>
    </source>
</evidence>
<feature type="transmembrane region" description="Helical" evidence="7">
    <location>
        <begin position="224"/>
        <end position="242"/>
    </location>
</feature>
<feature type="transmembrane region" description="Helical" evidence="7">
    <location>
        <begin position="388"/>
        <end position="406"/>
    </location>
</feature>
<feature type="transmembrane region" description="Helical" evidence="7">
    <location>
        <begin position="346"/>
        <end position="368"/>
    </location>
</feature>
<evidence type="ECO:0000256" key="6">
    <source>
        <dbReference type="ARBA" id="ARBA00023136"/>
    </source>
</evidence>
<feature type="transmembrane region" description="Helical" evidence="7">
    <location>
        <begin position="262"/>
        <end position="280"/>
    </location>
</feature>
<dbReference type="PROSITE" id="PS50850">
    <property type="entry name" value="MFS"/>
    <property type="match status" value="1"/>
</dbReference>
<dbReference type="PRINTS" id="PR01988">
    <property type="entry name" value="EXPORTERBACE"/>
</dbReference>
<feature type="transmembrane region" description="Helical" evidence="7">
    <location>
        <begin position="287"/>
        <end position="307"/>
    </location>
</feature>
<dbReference type="SUPFAM" id="SSF103473">
    <property type="entry name" value="MFS general substrate transporter"/>
    <property type="match status" value="1"/>
</dbReference>
<organism evidence="9 10">
    <name type="scientific">Paenibacillus polygoni</name>
    <dbReference type="NCBI Taxonomy" id="3050112"/>
    <lineage>
        <taxon>Bacteria</taxon>
        <taxon>Bacillati</taxon>
        <taxon>Bacillota</taxon>
        <taxon>Bacilli</taxon>
        <taxon>Bacillales</taxon>
        <taxon>Paenibacillaceae</taxon>
        <taxon>Paenibacillus</taxon>
    </lineage>
</organism>
<reference evidence="9 10" key="1">
    <citation type="submission" date="2023-06" db="EMBL/GenBank/DDBJ databases">
        <title>Paenibacillus polygonum sp. nov., an endophytic bacterium, isolated from Polygonum lapathifolium L. in Nanji Wetland National Nature Reserve, South of Poyang Lake, Jiangxi Province, China.</title>
        <authorList>
            <person name="Yu Z."/>
        </authorList>
    </citation>
    <scope>NUCLEOTIDE SEQUENCE [LARGE SCALE GENOMIC DNA]</scope>
    <source>
        <strain evidence="9 10">C31</strain>
    </source>
</reference>
<evidence type="ECO:0000256" key="5">
    <source>
        <dbReference type="ARBA" id="ARBA00022989"/>
    </source>
</evidence>
<name>A0ABY8X7P7_9BACL</name>
<dbReference type="InterPro" id="IPR022324">
    <property type="entry name" value="Bacilysin_exporter_BacE_put"/>
</dbReference>
<dbReference type="InterPro" id="IPR011701">
    <property type="entry name" value="MFS"/>
</dbReference>
<dbReference type="Gene3D" id="1.20.1250.20">
    <property type="entry name" value="MFS general substrate transporter like domains"/>
    <property type="match status" value="1"/>
</dbReference>
<feature type="transmembrane region" description="Helical" evidence="7">
    <location>
        <begin position="132"/>
        <end position="157"/>
    </location>
</feature>
<dbReference type="InterPro" id="IPR020846">
    <property type="entry name" value="MFS_dom"/>
</dbReference>
<protein>
    <submittedName>
        <fullName evidence="9">MFS transporter</fullName>
    </submittedName>
</protein>
<dbReference type="RefSeq" id="WP_285749235.1">
    <property type="nucleotide sequence ID" value="NZ_CP127162.1"/>
</dbReference>
<keyword evidence="3" id="KW-1003">Cell membrane</keyword>
<feature type="domain" description="Major facilitator superfamily (MFS) profile" evidence="8">
    <location>
        <begin position="1"/>
        <end position="410"/>
    </location>
</feature>
<dbReference type="PANTHER" id="PTHR23513">
    <property type="entry name" value="INTEGRAL MEMBRANE EFFLUX PROTEIN-RELATED"/>
    <property type="match status" value="1"/>
</dbReference>
<dbReference type="CDD" id="cd06173">
    <property type="entry name" value="MFS_MefA_like"/>
    <property type="match status" value="1"/>
</dbReference>
<evidence type="ECO:0000313" key="9">
    <source>
        <dbReference type="EMBL" id="WIV21470.1"/>
    </source>
</evidence>
<sequence length="419" mass="46854">MYTFKKRHAHFLLSSIGISHIGDWIYLIAINLMILHMTGSPAAVGLLYILRPIATMITAGFAGSLVDRWNTRNMMIWLDLFRALLILAVPFLPSLPLIYIFVFLISMASSLFEPASLSYTVSFIPAALRKKYNAWVSLTQSGAYVIGPAAAGGLFAISSSETAIMVNGISFLMSALLLTGLPKLGAVSTPDHEKAEQSHGHRSEKWRMLKKDWSVVWQFSKTHVKVIIIYGLFHGIMIMAAALDSLEVSFLTQVIHSSDSQYSMLLSITGISFLLGSFIQTRMVDRLHTMTLLGYGALLFSTGYVIYSFSHHLVVTGVGFVILSFFQAFMNTGYYTYIQNEIPVSMIGRVTSVYSFIQSLLEMVMIWLFSRFAELIDVKTAVVSASSLQWMVAVVLLVYCIYFMLLERRKLDSTSRVIQ</sequence>
<evidence type="ECO:0000313" key="10">
    <source>
        <dbReference type="Proteomes" id="UP001236415"/>
    </source>
</evidence>
<feature type="transmembrane region" description="Helical" evidence="7">
    <location>
        <begin position="42"/>
        <end position="62"/>
    </location>
</feature>
<accession>A0ABY8X7P7</accession>
<dbReference type="EMBL" id="CP127162">
    <property type="protein sequence ID" value="WIV21470.1"/>
    <property type="molecule type" value="Genomic_DNA"/>
</dbReference>
<gene>
    <name evidence="9" type="ORF">QPK24_09680</name>
</gene>
<evidence type="ECO:0000256" key="4">
    <source>
        <dbReference type="ARBA" id="ARBA00022692"/>
    </source>
</evidence>
<evidence type="ECO:0000259" key="8">
    <source>
        <dbReference type="PROSITE" id="PS50850"/>
    </source>
</evidence>
<feature type="transmembrane region" description="Helical" evidence="7">
    <location>
        <begin position="12"/>
        <end position="36"/>
    </location>
</feature>